<dbReference type="SUPFAM" id="SSF52743">
    <property type="entry name" value="Subtilisin-like"/>
    <property type="match status" value="1"/>
</dbReference>
<feature type="chain" id="PRO_5046373231" evidence="6">
    <location>
        <begin position="29"/>
        <end position="910"/>
    </location>
</feature>
<dbReference type="PANTHER" id="PTHR43806">
    <property type="entry name" value="PEPTIDASE S8"/>
    <property type="match status" value="1"/>
</dbReference>
<evidence type="ECO:0000259" key="9">
    <source>
        <dbReference type="Pfam" id="PF22148"/>
    </source>
</evidence>
<proteinExistence type="inferred from homology"/>
<sequence>MRKEWFSKSITIMAFTSLLIGSVGSAFAAQNASANPRKSGWNAETAPKEKVVQVVSAAGGGNESSEPKLIPSGEAAYDSSRIIVKYKPGFSSPSSSILDSSILKNSSKLSSINAEALSLPESTDIEPLLAKLNKDPNVLYAEPNYKLYPAASGTLPNDTYFKDQWALLNTGQDPAGFNSPGLPGIDIKATEAWNITQGSSDLIVAVIDTGVFTDHPDLADNIWTNKKDYAGNGKDDDNNGYIDDVHGWNFIDHTNQLYDAVDGDWHGTAVAGIIAAESNNGIGVAGIAPNVKLMPLKFIKGEYGTELALIEAIQYAEKNGAKIANISAEMYTYSQALKDVIDASKMLIVAPSGNYNVNTDATPAYPAAYDSPNILSVTAVDNTGNLAPNSNIGMESVDVAAPGLEVWTTAPVNNPGLSAQIEEGQSKIIFNGIAFENMLDEEDADQDYRQDAFDRALDYLGASKYDPSARILLVQDDGSNIAPYPSSPKLSKYKELLEDYEGFDEDRDIVTSAPDGGDGPSTEKMKEYDVVIWFTGSASFEKYQNITENDQTHLKDYLKDGGSLLLTGSHPLHKIEGSAFVSDVLHLYFKEEFMWEYVVGLPGTIYEGVRYPLNEDRDSYNWVISRDPSIAKINLEFIMPEPKSVYSYAWGTSIAAANASGAAALVLSQDPSLSPLAVKHRIMSSGTRLSSLTGRVASGAMVNAYQALTDDDIPGTPYSGGSLTNRLDQDTDVNDVYSIELHAGENISVALSGDKTADFDLYLYSPEAVTVQGNKDVLAYSENQGTSSESIEYTVTETGTYYLDVYAFKGSGSYTLSVATDNLSGSYEDTSSSLAFTGPWAQVSSSAYSGTTAKQINAKGKVEFAFVGSYISWTGSKNDKQGIADVYIDGIKVAWALTVQQSFSGQPADL</sequence>
<evidence type="ECO:0000256" key="2">
    <source>
        <dbReference type="ARBA" id="ARBA00022670"/>
    </source>
</evidence>
<keyword evidence="3 5" id="KW-0378">Hydrolase</keyword>
<feature type="domain" description="Peptidase S8/S53" evidence="7">
    <location>
        <begin position="642"/>
        <end position="688"/>
    </location>
</feature>
<dbReference type="CDD" id="cd07473">
    <property type="entry name" value="Peptidases_S8_Subtilisin_like"/>
    <property type="match status" value="1"/>
</dbReference>
<keyword evidence="11" id="KW-1185">Reference proteome</keyword>
<dbReference type="Gene3D" id="2.60.120.260">
    <property type="entry name" value="Galactose-binding domain-like"/>
    <property type="match status" value="1"/>
</dbReference>
<evidence type="ECO:0000259" key="7">
    <source>
        <dbReference type="Pfam" id="PF00082"/>
    </source>
</evidence>
<reference evidence="10" key="1">
    <citation type="submission" date="2022-01" db="EMBL/GenBank/DDBJ databases">
        <authorList>
            <person name="Criscuolo A."/>
        </authorList>
    </citation>
    <scope>NUCLEOTIDE SEQUENCE</scope>
    <source>
        <strain evidence="10">CIP111892</strain>
    </source>
</reference>
<gene>
    <name evidence="10" type="ORF">PAECIP111892_02087</name>
</gene>
<dbReference type="Gene3D" id="2.60.120.380">
    <property type="match status" value="1"/>
</dbReference>
<dbReference type="PROSITE" id="PS00136">
    <property type="entry name" value="SUBTILASE_ASP"/>
    <property type="match status" value="1"/>
</dbReference>
<dbReference type="PROSITE" id="PS00137">
    <property type="entry name" value="SUBTILASE_HIS"/>
    <property type="match status" value="1"/>
</dbReference>
<dbReference type="InterPro" id="IPR050131">
    <property type="entry name" value="Peptidase_S8_subtilisin-like"/>
</dbReference>
<dbReference type="Pfam" id="PF22148">
    <property type="entry name" value="Fervidolysin_NPro-like"/>
    <property type="match status" value="1"/>
</dbReference>
<feature type="domain" description="Peptidase S8/S53" evidence="7">
    <location>
        <begin position="200"/>
        <end position="405"/>
    </location>
</feature>
<evidence type="ECO:0000313" key="10">
    <source>
        <dbReference type="EMBL" id="CAH1195687.1"/>
    </source>
</evidence>
<evidence type="ECO:0000256" key="1">
    <source>
        <dbReference type="ARBA" id="ARBA00011073"/>
    </source>
</evidence>
<dbReference type="InterPro" id="IPR034204">
    <property type="entry name" value="PfSUB1-like_cat_dom"/>
</dbReference>
<dbReference type="Pfam" id="PF04151">
    <property type="entry name" value="PPC"/>
    <property type="match status" value="1"/>
</dbReference>
<feature type="active site" description="Charge relay system" evidence="5">
    <location>
        <position position="208"/>
    </location>
</feature>
<feature type="active site" description="Charge relay system" evidence="5">
    <location>
        <position position="653"/>
    </location>
</feature>
<evidence type="ECO:0000256" key="3">
    <source>
        <dbReference type="ARBA" id="ARBA00022801"/>
    </source>
</evidence>
<feature type="active site" description="Charge relay system" evidence="5">
    <location>
        <position position="266"/>
    </location>
</feature>
<dbReference type="EMBL" id="CAKMMG010000001">
    <property type="protein sequence ID" value="CAH1195687.1"/>
    <property type="molecule type" value="Genomic_DNA"/>
</dbReference>
<organism evidence="10 11">
    <name type="scientific">Paenibacillus auburnensis</name>
    <dbReference type="NCBI Taxonomy" id="2905649"/>
    <lineage>
        <taxon>Bacteria</taxon>
        <taxon>Bacillati</taxon>
        <taxon>Bacillota</taxon>
        <taxon>Bacilli</taxon>
        <taxon>Bacillales</taxon>
        <taxon>Paenibacillaceae</taxon>
        <taxon>Paenibacillus</taxon>
    </lineage>
</organism>
<dbReference type="InterPro" id="IPR054399">
    <property type="entry name" value="Fervidolysin-like_N_prodom"/>
</dbReference>
<dbReference type="InterPro" id="IPR036852">
    <property type="entry name" value="Peptidase_S8/S53_dom_sf"/>
</dbReference>
<dbReference type="RefSeq" id="WP_236332529.1">
    <property type="nucleotide sequence ID" value="NZ_CAKMMG010000001.1"/>
</dbReference>
<dbReference type="Pfam" id="PF00082">
    <property type="entry name" value="Peptidase_S8"/>
    <property type="match status" value="2"/>
</dbReference>
<dbReference type="InterPro" id="IPR000209">
    <property type="entry name" value="Peptidase_S8/S53_dom"/>
</dbReference>
<dbReference type="InterPro" id="IPR015500">
    <property type="entry name" value="Peptidase_S8_subtilisin-rel"/>
</dbReference>
<evidence type="ECO:0000256" key="6">
    <source>
        <dbReference type="SAM" id="SignalP"/>
    </source>
</evidence>
<dbReference type="InterPro" id="IPR022398">
    <property type="entry name" value="Peptidase_S8_His-AS"/>
</dbReference>
<dbReference type="SUPFAM" id="SSF89260">
    <property type="entry name" value="Collagen-binding domain"/>
    <property type="match status" value="1"/>
</dbReference>
<feature type="signal peptide" evidence="6">
    <location>
        <begin position="1"/>
        <end position="28"/>
    </location>
</feature>
<dbReference type="PRINTS" id="PR00723">
    <property type="entry name" value="SUBTILISIN"/>
</dbReference>
<comment type="caution">
    <text evidence="10">The sequence shown here is derived from an EMBL/GenBank/DDBJ whole genome shotgun (WGS) entry which is preliminary data.</text>
</comment>
<dbReference type="InterPro" id="IPR023827">
    <property type="entry name" value="Peptidase_S8_Asp-AS"/>
</dbReference>
<feature type="domain" description="Peptidase C-terminal archaeal/bacterial" evidence="8">
    <location>
        <begin position="734"/>
        <end position="807"/>
    </location>
</feature>
<protein>
    <submittedName>
        <fullName evidence="10">Uncharacterized protein</fullName>
    </submittedName>
</protein>
<dbReference type="PROSITE" id="PS51892">
    <property type="entry name" value="SUBTILASE"/>
    <property type="match status" value="1"/>
</dbReference>
<dbReference type="Proteomes" id="UP000838324">
    <property type="component" value="Unassembled WGS sequence"/>
</dbReference>
<feature type="domain" description="Fervidolysin-like N-terminal prodomain" evidence="9">
    <location>
        <begin position="72"/>
        <end position="144"/>
    </location>
</feature>
<evidence type="ECO:0000256" key="4">
    <source>
        <dbReference type="ARBA" id="ARBA00022825"/>
    </source>
</evidence>
<dbReference type="Gene3D" id="3.40.50.200">
    <property type="entry name" value="Peptidase S8/S53 domain"/>
    <property type="match status" value="2"/>
</dbReference>
<accession>A0ABN8G0G2</accession>
<dbReference type="PANTHER" id="PTHR43806:SF11">
    <property type="entry name" value="CEREVISIN-RELATED"/>
    <property type="match status" value="1"/>
</dbReference>
<keyword evidence="6" id="KW-0732">Signal</keyword>
<evidence type="ECO:0000256" key="5">
    <source>
        <dbReference type="PROSITE-ProRule" id="PRU01240"/>
    </source>
</evidence>
<comment type="similarity">
    <text evidence="1 5">Belongs to the peptidase S8 family.</text>
</comment>
<evidence type="ECO:0000313" key="11">
    <source>
        <dbReference type="Proteomes" id="UP000838324"/>
    </source>
</evidence>
<dbReference type="InterPro" id="IPR007280">
    <property type="entry name" value="Peptidase_C_arc/bac"/>
</dbReference>
<name>A0ABN8G0G2_9BACL</name>
<keyword evidence="4 5" id="KW-0720">Serine protease</keyword>
<keyword evidence="2 5" id="KW-0645">Protease</keyword>
<evidence type="ECO:0000259" key="8">
    <source>
        <dbReference type="Pfam" id="PF04151"/>
    </source>
</evidence>